<accession>A0ABW4VX76</accession>
<evidence type="ECO:0000313" key="1">
    <source>
        <dbReference type="EMBL" id="MFD2044239.1"/>
    </source>
</evidence>
<sequence length="154" mass="17928">MAKKNVEDYLTEGIYGTRLPKQGEREYFLGTFRERIVLALKKGQVMTDKGLEKLEEEMQSYKDATLIFNGHVSNKFLKAEKELADKYNIPYTVVTNEETETDIGAVLTYDYAIDREEIFLEETELEEEKEEVNESPPNFFSKMKQWFNPSGNDS</sequence>
<dbReference type="EMBL" id="JBHUHQ010000014">
    <property type="protein sequence ID" value="MFD2044239.1"/>
    <property type="molecule type" value="Genomic_DNA"/>
</dbReference>
<dbReference type="Gene3D" id="3.30.1330.30">
    <property type="match status" value="1"/>
</dbReference>
<protein>
    <submittedName>
        <fullName evidence="1">YueI family protein</fullName>
    </submittedName>
</protein>
<gene>
    <name evidence="1" type="ORF">ACFSJF_08185</name>
</gene>
<name>A0ABW4VX76_9BACI</name>
<keyword evidence="2" id="KW-1185">Reference proteome</keyword>
<comment type="caution">
    <text evidence="1">The sequence shown here is derived from an EMBL/GenBank/DDBJ whole genome shotgun (WGS) entry which is preliminary data.</text>
</comment>
<reference evidence="2" key="1">
    <citation type="journal article" date="2019" name="Int. J. Syst. Evol. Microbiol.">
        <title>The Global Catalogue of Microorganisms (GCM) 10K type strain sequencing project: providing services to taxonomists for standard genome sequencing and annotation.</title>
        <authorList>
            <consortium name="The Broad Institute Genomics Platform"/>
            <consortium name="The Broad Institute Genome Sequencing Center for Infectious Disease"/>
            <person name="Wu L."/>
            <person name="Ma J."/>
        </authorList>
    </citation>
    <scope>NUCLEOTIDE SEQUENCE [LARGE SCALE GENOMIC DNA]</scope>
    <source>
        <strain evidence="2">R28</strain>
    </source>
</reference>
<dbReference type="SUPFAM" id="SSF160515">
    <property type="entry name" value="YueI-like"/>
    <property type="match status" value="1"/>
</dbReference>
<dbReference type="InterPro" id="IPR012543">
    <property type="entry name" value="DUF1694"/>
</dbReference>
<dbReference type="InterPro" id="IPR029064">
    <property type="entry name" value="Ribosomal_eL30-like_sf"/>
</dbReference>
<dbReference type="Pfam" id="PF07997">
    <property type="entry name" value="DUF1694"/>
    <property type="match status" value="1"/>
</dbReference>
<dbReference type="RefSeq" id="WP_377556553.1">
    <property type="nucleotide sequence ID" value="NZ_JBHUHQ010000014.1"/>
</dbReference>
<organism evidence="1 2">
    <name type="scientific">Ornithinibacillus salinisoli</name>
    <dbReference type="NCBI Taxonomy" id="1848459"/>
    <lineage>
        <taxon>Bacteria</taxon>
        <taxon>Bacillati</taxon>
        <taxon>Bacillota</taxon>
        <taxon>Bacilli</taxon>
        <taxon>Bacillales</taxon>
        <taxon>Bacillaceae</taxon>
        <taxon>Ornithinibacillus</taxon>
    </lineage>
</organism>
<evidence type="ECO:0000313" key="2">
    <source>
        <dbReference type="Proteomes" id="UP001597383"/>
    </source>
</evidence>
<dbReference type="Proteomes" id="UP001597383">
    <property type="component" value="Unassembled WGS sequence"/>
</dbReference>
<dbReference type="PIRSF" id="PIRSF034303">
    <property type="entry name" value="DUF1694"/>
    <property type="match status" value="1"/>
</dbReference>
<proteinExistence type="predicted"/>